<protein>
    <submittedName>
        <fullName evidence="5">Penicillin acylase family protein</fullName>
    </submittedName>
</protein>
<evidence type="ECO:0000256" key="1">
    <source>
        <dbReference type="ARBA" id="ARBA00006586"/>
    </source>
</evidence>
<name>A0ABT3RU90_9BACT</name>
<keyword evidence="3" id="KW-0865">Zymogen</keyword>
<keyword evidence="4" id="KW-0812">Transmembrane</keyword>
<proteinExistence type="inferred from homology"/>
<keyword evidence="4" id="KW-1133">Transmembrane helix</keyword>
<reference evidence="5 6" key="1">
    <citation type="submission" date="2022-11" db="EMBL/GenBank/DDBJ databases">
        <title>The characterization of three novel Bacteroidetes species and genomic analysis of their roles in tidal elemental geochemical cycles.</title>
        <authorList>
            <person name="Ma K."/>
        </authorList>
    </citation>
    <scope>NUCLEOTIDE SEQUENCE [LARGE SCALE GENOMIC DNA]</scope>
    <source>
        <strain evidence="5 6">M17</strain>
    </source>
</reference>
<evidence type="ECO:0000313" key="5">
    <source>
        <dbReference type="EMBL" id="MCX2745173.1"/>
    </source>
</evidence>
<keyword evidence="2" id="KW-0378">Hydrolase</keyword>
<dbReference type="Gene3D" id="2.30.120.10">
    <property type="match status" value="1"/>
</dbReference>
<dbReference type="InterPro" id="IPR014395">
    <property type="entry name" value="Pen/GL7ACA/AHL_acylase"/>
</dbReference>
<dbReference type="InterPro" id="IPR043146">
    <property type="entry name" value="Penicillin_amidase_N_B-knob"/>
</dbReference>
<dbReference type="CDD" id="cd03747">
    <property type="entry name" value="Ntn_PGA_like"/>
    <property type="match status" value="1"/>
</dbReference>
<keyword evidence="6" id="KW-1185">Reference proteome</keyword>
<dbReference type="PANTHER" id="PTHR34218:SF5">
    <property type="entry name" value="PENICILLIN ACYLASE FAMILY PROTEIN"/>
    <property type="match status" value="1"/>
</dbReference>
<feature type="transmembrane region" description="Helical" evidence="4">
    <location>
        <begin position="7"/>
        <end position="26"/>
    </location>
</feature>
<evidence type="ECO:0000313" key="6">
    <source>
        <dbReference type="Proteomes" id="UP001209885"/>
    </source>
</evidence>
<dbReference type="Pfam" id="PF01804">
    <property type="entry name" value="Penicil_amidase"/>
    <property type="match status" value="1"/>
</dbReference>
<dbReference type="SUPFAM" id="SSF56235">
    <property type="entry name" value="N-terminal nucleophile aminohydrolases (Ntn hydrolases)"/>
    <property type="match status" value="1"/>
</dbReference>
<dbReference type="Proteomes" id="UP001209885">
    <property type="component" value="Unassembled WGS sequence"/>
</dbReference>
<organism evidence="5 6">
    <name type="scientific">Mangrovivirga halotolerans</name>
    <dbReference type="NCBI Taxonomy" id="2993936"/>
    <lineage>
        <taxon>Bacteria</taxon>
        <taxon>Pseudomonadati</taxon>
        <taxon>Bacteroidota</taxon>
        <taxon>Cytophagia</taxon>
        <taxon>Cytophagales</taxon>
        <taxon>Mangrovivirgaceae</taxon>
        <taxon>Mangrovivirga</taxon>
    </lineage>
</organism>
<dbReference type="PIRSF" id="PIRSF001227">
    <property type="entry name" value="Pen_acylase"/>
    <property type="match status" value="1"/>
</dbReference>
<gene>
    <name evidence="5" type="ORF">OO013_14935</name>
</gene>
<dbReference type="InterPro" id="IPR002692">
    <property type="entry name" value="S45"/>
</dbReference>
<comment type="similarity">
    <text evidence="1">Belongs to the peptidase S45 family.</text>
</comment>
<dbReference type="Gene3D" id="3.60.20.10">
    <property type="entry name" value="Glutamine Phosphoribosylpyrophosphate, subunit 1, domain 1"/>
    <property type="match status" value="1"/>
</dbReference>
<dbReference type="InterPro" id="IPR023343">
    <property type="entry name" value="Penicillin_amidase_dom1"/>
</dbReference>
<sequence>MKKSITRIFLGVIAVIVVILVVGFIWSRSFKPDYSENRALLGLQDSVEVYYDQHGVPHIFASNEIDAYRTLGYTQAKDRFFQMDLFRRIGSGTLSELFGKDMLKNDQFLRSLQIKRHAQKSINQLDEKSPWTKGMKAYIEGINEYLKKNKPIEYYLLGTEPEPFTLEDIYYVTGYMSYSFAMAIRTEPTLQFIKSEYGSEYLADLAIDYDTSATTIPASSIYRSKDIQAMAISLNEQINSLNMPVLIGSNSWIASGSKTKSGYPLFANDPHISFSQPAIWYEAHIVTPDFNFYGSHLPGVPFGIIGHTDRHSWGFTMFENDDMDLYQGKSITDKSYKYRDEEIEYDIIEEEFKILGEKPVKKKYRKTVHGIVINDVVDELKNYKDPVSLWWVYLEFDDQLMEACYKFSHSKNLEEIENAIKLVHAPGLNVMYADTSGNIAWYAAAKLPDRSNQGNSKFFLDGVTGKDDITEFYPFSVNPKSLNPESGFIYSANNQSESTIDSIKIPGYYLPDDRANRIIEMIESKDDLDIGYFQKMQLDNYNETSLFFSQWLSEYAIGSLKKELEDFKGNFNRDSEVSAKIQFGIEKFSEEVYKDELGEKLYSTFLQTHLYKRTFEKLIKEKNSVWIDDISTEEKESVKEIMNRVINAINSNDFSNWASDHILTHEHPVGSQKPLNLLFNVGPFEVGSTNEALNNYLFNYQSRPYKVHAGPSMRKIVDLSDINSSLNVLPTGQSGVFNSDWYDDQSEMYVNGNWRSMLFSEENIKKSVASKSTFSKE</sequence>
<dbReference type="Gene3D" id="1.10.439.10">
    <property type="entry name" value="Penicillin Amidohydrolase, domain 1"/>
    <property type="match status" value="1"/>
</dbReference>
<evidence type="ECO:0000256" key="2">
    <source>
        <dbReference type="ARBA" id="ARBA00022801"/>
    </source>
</evidence>
<dbReference type="RefSeq" id="WP_266057721.1">
    <property type="nucleotide sequence ID" value="NZ_JAPFQN010000008.1"/>
</dbReference>
<dbReference type="EMBL" id="JAPFQN010000008">
    <property type="protein sequence ID" value="MCX2745173.1"/>
    <property type="molecule type" value="Genomic_DNA"/>
</dbReference>
<dbReference type="Gene3D" id="1.10.1400.10">
    <property type="match status" value="1"/>
</dbReference>
<keyword evidence="4" id="KW-0472">Membrane</keyword>
<dbReference type="InterPro" id="IPR029055">
    <property type="entry name" value="Ntn_hydrolases_N"/>
</dbReference>
<accession>A0ABT3RU90</accession>
<comment type="caution">
    <text evidence="5">The sequence shown here is derived from an EMBL/GenBank/DDBJ whole genome shotgun (WGS) entry which is preliminary data.</text>
</comment>
<evidence type="ECO:0000256" key="3">
    <source>
        <dbReference type="ARBA" id="ARBA00023145"/>
    </source>
</evidence>
<evidence type="ECO:0000256" key="4">
    <source>
        <dbReference type="SAM" id="Phobius"/>
    </source>
</evidence>
<dbReference type="PANTHER" id="PTHR34218">
    <property type="entry name" value="PEPTIDASE S45 PENICILLIN AMIDASE"/>
    <property type="match status" value="1"/>
</dbReference>
<dbReference type="InterPro" id="IPR043147">
    <property type="entry name" value="Penicillin_amidase_A-knob"/>
</dbReference>